<evidence type="ECO:0000313" key="1">
    <source>
        <dbReference type="EMBL" id="RZS80069.1"/>
    </source>
</evidence>
<dbReference type="EMBL" id="SGXD01000005">
    <property type="protein sequence ID" value="RZS80069.1"/>
    <property type="molecule type" value="Genomic_DNA"/>
</dbReference>
<protein>
    <recommendedName>
        <fullName evidence="3">ATP-grasp domain-containing protein</fullName>
    </recommendedName>
</protein>
<accession>A0A4Q7NAX7</accession>
<reference evidence="1 2" key="1">
    <citation type="submission" date="2019-02" db="EMBL/GenBank/DDBJ databases">
        <title>Genomic Encyclopedia of Type Strains, Phase IV (KMG-IV): sequencing the most valuable type-strain genomes for metagenomic binning, comparative biology and taxonomic classification.</title>
        <authorList>
            <person name="Goeker M."/>
        </authorList>
    </citation>
    <scope>NUCLEOTIDE SEQUENCE [LARGE SCALE GENOMIC DNA]</scope>
    <source>
        <strain evidence="1 2">DSM 45622</strain>
    </source>
</reference>
<evidence type="ECO:0008006" key="3">
    <source>
        <dbReference type="Google" id="ProtNLM"/>
    </source>
</evidence>
<proteinExistence type="predicted"/>
<keyword evidence="2" id="KW-1185">Reference proteome</keyword>
<dbReference type="AlphaFoldDB" id="A0A4Q7NAX7"/>
<dbReference type="Proteomes" id="UP000293638">
    <property type="component" value="Unassembled WGS sequence"/>
</dbReference>
<dbReference type="RefSeq" id="WP_165400364.1">
    <property type="nucleotide sequence ID" value="NZ_SGXD01000005.1"/>
</dbReference>
<comment type="caution">
    <text evidence="1">The sequence shown here is derived from an EMBL/GenBank/DDBJ whole genome shotgun (WGS) entry which is preliminary data.</text>
</comment>
<sequence>MRWIWSEQVRDSRLPGRWEQRLESRAGWRLRRWASPVQPLAWLATGTPPSRQGYAPGPLTALRTAHHRRLDRAYRLCLLEGPSTGPRFSPVTAYWVNERSRVVRAEVDGDPAEADLVWVHAQDPLAPAARAWVERALERVRPGTPVVNPPSAYDSYHLPGTFERLRAAGVRVPDPEPRVGELAVVKGPGQASRKELRRFDGVLGPGERAFAYVDARSRDGLHRRWRAFSWLGTVHAGDVLASRHWEVGLGSLEVHEPVFALSADDEEQVRRVGEVLGLGWFCVDLVRGPDGLAVVTDVNVYPTPVIAAFVDRRLDCRGRWHFLDTPARMGLAEPQGRFWARFDDAVVRLLRPRLSPAPPLPTGAPCPSSP</sequence>
<organism evidence="1 2">
    <name type="scientific">Motilibacter rhizosphaerae</name>
    <dbReference type="NCBI Taxonomy" id="598652"/>
    <lineage>
        <taxon>Bacteria</taxon>
        <taxon>Bacillati</taxon>
        <taxon>Actinomycetota</taxon>
        <taxon>Actinomycetes</taxon>
        <taxon>Motilibacterales</taxon>
        <taxon>Motilibacteraceae</taxon>
        <taxon>Motilibacter</taxon>
    </lineage>
</organism>
<evidence type="ECO:0000313" key="2">
    <source>
        <dbReference type="Proteomes" id="UP000293638"/>
    </source>
</evidence>
<name>A0A4Q7NAX7_9ACTN</name>
<gene>
    <name evidence="1" type="ORF">EV189_3549</name>
</gene>